<keyword evidence="2" id="KW-0238">DNA-binding</keyword>
<dbReference type="AlphaFoldDB" id="A0A6J4SJ15"/>
<protein>
    <submittedName>
        <fullName evidence="6">Transcriptional regulator, LacI family</fullName>
    </submittedName>
</protein>
<dbReference type="PANTHER" id="PTHR30146:SF138">
    <property type="entry name" value="TRANSCRIPTIONAL REGULATORY PROTEIN"/>
    <property type="match status" value="1"/>
</dbReference>
<keyword evidence="1" id="KW-0805">Transcription regulation</keyword>
<dbReference type="Pfam" id="PF00356">
    <property type="entry name" value="LacI"/>
    <property type="match status" value="1"/>
</dbReference>
<name>A0A6J4SJ15_9ACTN</name>
<dbReference type="GO" id="GO:0000976">
    <property type="term" value="F:transcription cis-regulatory region binding"/>
    <property type="evidence" value="ECO:0007669"/>
    <property type="project" value="TreeGrafter"/>
</dbReference>
<dbReference type="InterPro" id="IPR010982">
    <property type="entry name" value="Lambda_DNA-bd_dom_sf"/>
</dbReference>
<dbReference type="InterPro" id="IPR000843">
    <property type="entry name" value="HTH_LacI"/>
</dbReference>
<feature type="region of interest" description="Disordered" evidence="4">
    <location>
        <begin position="351"/>
        <end position="374"/>
    </location>
</feature>
<dbReference type="InterPro" id="IPR046335">
    <property type="entry name" value="LacI/GalR-like_sensor"/>
</dbReference>
<dbReference type="PROSITE" id="PS50932">
    <property type="entry name" value="HTH_LACI_2"/>
    <property type="match status" value="1"/>
</dbReference>
<evidence type="ECO:0000256" key="4">
    <source>
        <dbReference type="SAM" id="MobiDB-lite"/>
    </source>
</evidence>
<dbReference type="Pfam" id="PF13377">
    <property type="entry name" value="Peripla_BP_3"/>
    <property type="match status" value="1"/>
</dbReference>
<dbReference type="SUPFAM" id="SSF53822">
    <property type="entry name" value="Periplasmic binding protein-like I"/>
    <property type="match status" value="1"/>
</dbReference>
<dbReference type="PANTHER" id="PTHR30146">
    <property type="entry name" value="LACI-RELATED TRANSCRIPTIONAL REPRESSOR"/>
    <property type="match status" value="1"/>
</dbReference>
<dbReference type="InterPro" id="IPR028082">
    <property type="entry name" value="Peripla_BP_I"/>
</dbReference>
<dbReference type="SMART" id="SM00354">
    <property type="entry name" value="HTH_LACI"/>
    <property type="match status" value="1"/>
</dbReference>
<evidence type="ECO:0000256" key="3">
    <source>
        <dbReference type="ARBA" id="ARBA00023163"/>
    </source>
</evidence>
<dbReference type="SUPFAM" id="SSF47413">
    <property type="entry name" value="lambda repressor-like DNA-binding domains"/>
    <property type="match status" value="1"/>
</dbReference>
<accession>A0A6J4SJ15</accession>
<feature type="domain" description="HTH lacI-type" evidence="5">
    <location>
        <begin position="19"/>
        <end position="74"/>
    </location>
</feature>
<sequence length="374" mass="39519">MGRREEKVDTLPKSSGRRVTLARIAEELGVSAMTVSNAYNHPDRLSGALRERIFETAGRLGYHGPDPVGRSLRRQRTDVVGVLYSNPLSYAFDDPAAVSFLSGLSSVTEGADLGLLLVPAAAGGASGKRAPRAAAQAAVDGFVIYSMSDREPLLTAALDRRLPAVVVDQPFKEGVPFVGVDDEAAARAAAGHLLDLGHERFAVVSFALSPDVRDGIADPERQERAAFRVSRLRLRGYRAALEDAGLPWSEVPVYECPGSSREYGRRAAEALLSPEPGPTAILASSDQLALGAIARAKERGLSVPEDVSVVGFDDIPAAAGADPPLTTVHQDHAEKGLLAGRMLISQLRKEDGPAAGPLATSLVVRGSTAPPRER</sequence>
<dbReference type="EMBL" id="CADCVK010000379">
    <property type="protein sequence ID" value="CAA9500724.1"/>
    <property type="molecule type" value="Genomic_DNA"/>
</dbReference>
<keyword evidence="3" id="KW-0804">Transcription</keyword>
<proteinExistence type="predicted"/>
<reference evidence="6" key="1">
    <citation type="submission" date="2020-02" db="EMBL/GenBank/DDBJ databases">
        <authorList>
            <person name="Meier V. D."/>
        </authorList>
    </citation>
    <scope>NUCLEOTIDE SEQUENCE</scope>
    <source>
        <strain evidence="6">AVDCRST_MAG12</strain>
    </source>
</reference>
<dbReference type="CDD" id="cd06279">
    <property type="entry name" value="PBP1_LacI-like"/>
    <property type="match status" value="1"/>
</dbReference>
<organism evidence="6">
    <name type="scientific">uncultured Rubrobacteraceae bacterium</name>
    <dbReference type="NCBI Taxonomy" id="349277"/>
    <lineage>
        <taxon>Bacteria</taxon>
        <taxon>Bacillati</taxon>
        <taxon>Actinomycetota</taxon>
        <taxon>Rubrobacteria</taxon>
        <taxon>Rubrobacterales</taxon>
        <taxon>Rubrobacteraceae</taxon>
        <taxon>environmental samples</taxon>
    </lineage>
</organism>
<dbReference type="Gene3D" id="1.10.260.40">
    <property type="entry name" value="lambda repressor-like DNA-binding domains"/>
    <property type="match status" value="1"/>
</dbReference>
<dbReference type="GO" id="GO:0003700">
    <property type="term" value="F:DNA-binding transcription factor activity"/>
    <property type="evidence" value="ECO:0007669"/>
    <property type="project" value="TreeGrafter"/>
</dbReference>
<dbReference type="Gene3D" id="3.40.50.2300">
    <property type="match status" value="2"/>
</dbReference>
<evidence type="ECO:0000256" key="2">
    <source>
        <dbReference type="ARBA" id="ARBA00023125"/>
    </source>
</evidence>
<evidence type="ECO:0000313" key="6">
    <source>
        <dbReference type="EMBL" id="CAA9500724.1"/>
    </source>
</evidence>
<evidence type="ECO:0000259" key="5">
    <source>
        <dbReference type="PROSITE" id="PS50932"/>
    </source>
</evidence>
<evidence type="ECO:0000256" key="1">
    <source>
        <dbReference type="ARBA" id="ARBA00023015"/>
    </source>
</evidence>
<gene>
    <name evidence="6" type="ORF">AVDCRST_MAG12-2643</name>
</gene>
<dbReference type="CDD" id="cd01392">
    <property type="entry name" value="HTH_LacI"/>
    <property type="match status" value="1"/>
</dbReference>